<evidence type="ECO:0000256" key="1">
    <source>
        <dbReference type="ARBA" id="ARBA00005350"/>
    </source>
</evidence>
<comment type="similarity">
    <text evidence="1 2">Belongs to the phospholipid scramblase family.</text>
</comment>
<dbReference type="SUPFAM" id="SSF54518">
    <property type="entry name" value="Tubby C-terminal domain-like"/>
    <property type="match status" value="1"/>
</dbReference>
<dbReference type="PANTHER" id="PTHR23248:SF9">
    <property type="entry name" value="PHOSPHOLIPID SCRAMBLASE"/>
    <property type="match status" value="1"/>
</dbReference>
<keyword evidence="2" id="KW-0106">Calcium</keyword>
<dbReference type="Proteomes" id="UP001642520">
    <property type="component" value="Unassembled WGS sequence"/>
</dbReference>
<keyword evidence="4" id="KW-1185">Reference proteome</keyword>
<keyword evidence="2" id="KW-0449">Lipoprotein</keyword>
<proteinExistence type="inferred from homology"/>
<dbReference type="InterPro" id="IPR025659">
    <property type="entry name" value="Tubby-like_C"/>
</dbReference>
<protein>
    <recommendedName>
        <fullName evidence="2">Phospholipid scramblase</fullName>
    </recommendedName>
</protein>
<keyword evidence="2" id="KW-0564">Palmitate</keyword>
<dbReference type="InterPro" id="IPR005552">
    <property type="entry name" value="Scramblase"/>
</dbReference>
<comment type="cofactor">
    <cofactor evidence="2">
        <name>Ca(2+)</name>
        <dbReference type="ChEBI" id="CHEBI:29108"/>
    </cofactor>
</comment>
<dbReference type="Pfam" id="PF03803">
    <property type="entry name" value="Scramblase"/>
    <property type="match status" value="1"/>
</dbReference>
<reference evidence="3 4" key="1">
    <citation type="submission" date="2024-08" db="EMBL/GenBank/DDBJ databases">
        <authorList>
            <person name="Will J Nash"/>
            <person name="Angela Man"/>
            <person name="Seanna McTaggart"/>
            <person name="Kendall Baker"/>
            <person name="Tom Barker"/>
            <person name="Leah Catchpole"/>
            <person name="Alex Durrant"/>
            <person name="Karim Gharbi"/>
            <person name="Naomi Irish"/>
            <person name="Gemy Kaithakottil"/>
            <person name="Debby Ku"/>
            <person name="Aaliyah Providence"/>
            <person name="Felix Shaw"/>
            <person name="David Swarbreck"/>
            <person name="Chris Watkins"/>
            <person name="Ann M. McCartney"/>
            <person name="Giulio Formenti"/>
            <person name="Alice Mouton"/>
            <person name="Noel Vella"/>
            <person name="Bjorn M von Reumont"/>
            <person name="Adriana Vella"/>
            <person name="Wilfried Haerty"/>
        </authorList>
    </citation>
    <scope>NUCLEOTIDE SEQUENCE [LARGE SCALE GENOMIC DNA]</scope>
</reference>
<sequence>MKVYITEQCITLRSVESMTSYSALQPPFPTMQQIATAPVPGAFPMPQPGMPQPGMPQPGMPQPGMPQPGMPQPGMIQPVIPMVPQGGWSPSNTTCPPGLEYLIVLDHLFIQQKVELFEAFTGWESKNKYVALNIRGETVFYIAEESGCCARLCLGSSRSCEFHLFDVNRREVLRMVRPYRCNSCCCPCCLEELEVYSGNTLLGSVSQNWTLWRPSFSIRDASGETVLIIKGPWFRFCVETLFKVKSADGIHRVGEIKKEWSGMSREFFTDSDNFSISFPLDLDVKIKAVLLGACLLMDFMYFESSGKRN</sequence>
<evidence type="ECO:0000313" key="4">
    <source>
        <dbReference type="Proteomes" id="UP001642520"/>
    </source>
</evidence>
<dbReference type="SUPFAM" id="SSF81995">
    <property type="entry name" value="beta-sandwich domain of Sec23/24"/>
    <property type="match status" value="1"/>
</dbReference>
<name>A0ABP1NE00_XYLVO</name>
<dbReference type="PANTHER" id="PTHR23248">
    <property type="entry name" value="PHOSPHOLIPID SCRAMBLASE-RELATED"/>
    <property type="match status" value="1"/>
</dbReference>
<dbReference type="EMBL" id="CAXAJV020001288">
    <property type="protein sequence ID" value="CAL7937771.1"/>
    <property type="molecule type" value="Genomic_DNA"/>
</dbReference>
<evidence type="ECO:0000313" key="3">
    <source>
        <dbReference type="EMBL" id="CAL7937771.1"/>
    </source>
</evidence>
<gene>
    <name evidence="3" type="ORF">XYLVIOL_LOCUS2901</name>
</gene>
<accession>A0ABP1NE00</accession>
<organism evidence="3 4">
    <name type="scientific">Xylocopa violacea</name>
    <name type="common">Violet carpenter bee</name>
    <name type="synonym">Apis violacea</name>
    <dbReference type="NCBI Taxonomy" id="135666"/>
    <lineage>
        <taxon>Eukaryota</taxon>
        <taxon>Metazoa</taxon>
        <taxon>Ecdysozoa</taxon>
        <taxon>Arthropoda</taxon>
        <taxon>Hexapoda</taxon>
        <taxon>Insecta</taxon>
        <taxon>Pterygota</taxon>
        <taxon>Neoptera</taxon>
        <taxon>Endopterygota</taxon>
        <taxon>Hymenoptera</taxon>
        <taxon>Apocrita</taxon>
        <taxon>Aculeata</taxon>
        <taxon>Apoidea</taxon>
        <taxon>Anthophila</taxon>
        <taxon>Apidae</taxon>
        <taxon>Xylocopa</taxon>
        <taxon>Xylocopa</taxon>
    </lineage>
</organism>
<comment type="caution">
    <text evidence="3">The sequence shown here is derived from an EMBL/GenBank/DDBJ whole genome shotgun (WGS) entry which is preliminary data.</text>
</comment>
<evidence type="ECO:0000256" key="2">
    <source>
        <dbReference type="RuleBase" id="RU363116"/>
    </source>
</evidence>
<comment type="function">
    <text evidence="2">May mediate accelerated ATP-independent bidirectional transbilayer migration of phospholipids upon binding calcium ions that results in a loss of phospholipid asymmetry in the plasma membrane.</text>
</comment>